<accession>A0AAD2GD28</accession>
<feature type="region of interest" description="Disordered" evidence="1">
    <location>
        <begin position="140"/>
        <end position="175"/>
    </location>
</feature>
<evidence type="ECO:0000256" key="1">
    <source>
        <dbReference type="SAM" id="MobiDB-lite"/>
    </source>
</evidence>
<evidence type="ECO:0000313" key="2">
    <source>
        <dbReference type="EMBL" id="CAJ1934975.1"/>
    </source>
</evidence>
<evidence type="ECO:0000313" key="4">
    <source>
        <dbReference type="Proteomes" id="UP001295423"/>
    </source>
</evidence>
<evidence type="ECO:0000313" key="3">
    <source>
        <dbReference type="EMBL" id="CAJ1970057.1"/>
    </source>
</evidence>
<keyword evidence="4" id="KW-1185">Reference proteome</keyword>
<comment type="caution">
    <text evidence="3">The sequence shown here is derived from an EMBL/GenBank/DDBJ whole genome shotgun (WGS) entry which is preliminary data.</text>
</comment>
<dbReference type="EMBL" id="CAKOGP040002458">
    <property type="protein sequence ID" value="CAJ1970057.1"/>
    <property type="molecule type" value="Genomic_DNA"/>
</dbReference>
<dbReference type="Proteomes" id="UP001295423">
    <property type="component" value="Unassembled WGS sequence"/>
</dbReference>
<feature type="region of interest" description="Disordered" evidence="1">
    <location>
        <begin position="1"/>
        <end position="20"/>
    </location>
</feature>
<name>A0AAD2GD28_9STRA</name>
<sequence length="175" mass="20058">MDHPYHHGSKDQRNAFDELELKDDPEIEAIESNVNLEMEGLRRAIAGCKSRGRKYQQSKNAAMERHASLTDEMQRYSRDFQVYLLRTKRMLALIEDNVGELDSDLRINQNEISELRNASEAKRQLSDAIDVMRRGRLYSNMSEDPPAAIHRLQYQDDAGRKQAPNGDNWGNPGAA</sequence>
<protein>
    <submittedName>
        <fullName evidence="3">Uncharacterized protein</fullName>
    </submittedName>
</protein>
<organism evidence="3 4">
    <name type="scientific">Cylindrotheca closterium</name>
    <dbReference type="NCBI Taxonomy" id="2856"/>
    <lineage>
        <taxon>Eukaryota</taxon>
        <taxon>Sar</taxon>
        <taxon>Stramenopiles</taxon>
        <taxon>Ochrophyta</taxon>
        <taxon>Bacillariophyta</taxon>
        <taxon>Bacillariophyceae</taxon>
        <taxon>Bacillariophycidae</taxon>
        <taxon>Bacillariales</taxon>
        <taxon>Bacillariaceae</taxon>
        <taxon>Cylindrotheca</taxon>
    </lineage>
</organism>
<gene>
    <name evidence="3" type="ORF">CYCCA115_LOCUS24080</name>
    <name evidence="2" type="ORF">CYCCA115_LOCUS4312</name>
</gene>
<feature type="compositionally biased region" description="Basic and acidic residues" evidence="1">
    <location>
        <begin position="1"/>
        <end position="16"/>
    </location>
</feature>
<reference evidence="3" key="1">
    <citation type="submission" date="2023-08" db="EMBL/GenBank/DDBJ databases">
        <authorList>
            <person name="Audoor S."/>
            <person name="Bilcke G."/>
        </authorList>
    </citation>
    <scope>NUCLEOTIDE SEQUENCE</scope>
</reference>
<dbReference type="EMBL" id="CAKOGP040000432">
    <property type="protein sequence ID" value="CAJ1934975.1"/>
    <property type="molecule type" value="Genomic_DNA"/>
</dbReference>
<dbReference type="AlphaFoldDB" id="A0AAD2GD28"/>
<proteinExistence type="predicted"/>